<feature type="domain" description="HTH cro/C1-type" evidence="2">
    <location>
        <begin position="19"/>
        <end position="73"/>
    </location>
</feature>
<dbReference type="SMART" id="SM00530">
    <property type="entry name" value="HTH_XRE"/>
    <property type="match status" value="1"/>
</dbReference>
<dbReference type="InterPro" id="IPR011051">
    <property type="entry name" value="RmlC_Cupin_sf"/>
</dbReference>
<dbReference type="SUPFAM" id="SSF47413">
    <property type="entry name" value="lambda repressor-like DNA-binding domains"/>
    <property type="match status" value="1"/>
</dbReference>
<keyword evidence="1" id="KW-0238">DNA-binding</keyword>
<dbReference type="InterPro" id="IPR001387">
    <property type="entry name" value="Cro/C1-type_HTH"/>
</dbReference>
<dbReference type="SUPFAM" id="SSF51182">
    <property type="entry name" value="RmlC-like cupins"/>
    <property type="match status" value="1"/>
</dbReference>
<dbReference type="Pfam" id="PF01381">
    <property type="entry name" value="HTH_3"/>
    <property type="match status" value="1"/>
</dbReference>
<dbReference type="PANTHER" id="PTHR46797">
    <property type="entry name" value="HTH-TYPE TRANSCRIPTIONAL REGULATOR"/>
    <property type="match status" value="1"/>
</dbReference>
<dbReference type="PANTHER" id="PTHR46797:SF25">
    <property type="entry name" value="TRANSCRIPTIONAL REGULATOR"/>
    <property type="match status" value="1"/>
</dbReference>
<dbReference type="AlphaFoldDB" id="A0A916RFA4"/>
<dbReference type="Gene3D" id="1.10.260.40">
    <property type="entry name" value="lambda repressor-like DNA-binding domains"/>
    <property type="match status" value="1"/>
</dbReference>
<evidence type="ECO:0000313" key="3">
    <source>
        <dbReference type="EMBL" id="GGA51917.1"/>
    </source>
</evidence>
<dbReference type="Proteomes" id="UP000596977">
    <property type="component" value="Unassembled WGS sequence"/>
</dbReference>
<dbReference type="GO" id="GO:0003700">
    <property type="term" value="F:DNA-binding transcription factor activity"/>
    <property type="evidence" value="ECO:0007669"/>
    <property type="project" value="TreeGrafter"/>
</dbReference>
<evidence type="ECO:0000259" key="2">
    <source>
        <dbReference type="PROSITE" id="PS50943"/>
    </source>
</evidence>
<dbReference type="InterPro" id="IPR050807">
    <property type="entry name" value="TransReg_Diox_bact_type"/>
</dbReference>
<dbReference type="CDD" id="cd00093">
    <property type="entry name" value="HTH_XRE"/>
    <property type="match status" value="1"/>
</dbReference>
<dbReference type="OrthoDB" id="9814751at2"/>
<dbReference type="Pfam" id="PF07883">
    <property type="entry name" value="Cupin_2"/>
    <property type="match status" value="1"/>
</dbReference>
<accession>A0A916RFA4</accession>
<protein>
    <submittedName>
        <fullName evidence="3">Transcriptional regulator</fullName>
    </submittedName>
</protein>
<dbReference type="InterPro" id="IPR014710">
    <property type="entry name" value="RmlC-like_jellyroll"/>
</dbReference>
<reference evidence="3 4" key="1">
    <citation type="journal article" date="2014" name="Int. J. Syst. Evol. Microbiol.">
        <title>Complete genome sequence of Corynebacterium casei LMG S-19264T (=DSM 44701T), isolated from a smear-ripened cheese.</title>
        <authorList>
            <consortium name="US DOE Joint Genome Institute (JGI-PGF)"/>
            <person name="Walter F."/>
            <person name="Albersmeier A."/>
            <person name="Kalinowski J."/>
            <person name="Ruckert C."/>
        </authorList>
    </citation>
    <scope>NUCLEOTIDE SEQUENCE [LARGE SCALE GENOMIC DNA]</scope>
    <source>
        <strain evidence="3 4">CGMCC 1.15896</strain>
    </source>
</reference>
<dbReference type="PROSITE" id="PS50943">
    <property type="entry name" value="HTH_CROC1"/>
    <property type="match status" value="1"/>
</dbReference>
<keyword evidence="4" id="KW-1185">Reference proteome</keyword>
<dbReference type="EMBL" id="BMKB01000003">
    <property type="protein sequence ID" value="GGA51917.1"/>
    <property type="molecule type" value="Genomic_DNA"/>
</dbReference>
<dbReference type="InterPro" id="IPR013096">
    <property type="entry name" value="Cupin_2"/>
</dbReference>
<name>A0A916RFA4_9HYPH</name>
<dbReference type="Gene3D" id="2.60.120.10">
    <property type="entry name" value="Jelly Rolls"/>
    <property type="match status" value="1"/>
</dbReference>
<dbReference type="GO" id="GO:0005829">
    <property type="term" value="C:cytosol"/>
    <property type="evidence" value="ECO:0007669"/>
    <property type="project" value="TreeGrafter"/>
</dbReference>
<evidence type="ECO:0000256" key="1">
    <source>
        <dbReference type="ARBA" id="ARBA00023125"/>
    </source>
</evidence>
<dbReference type="GO" id="GO:0003677">
    <property type="term" value="F:DNA binding"/>
    <property type="evidence" value="ECO:0007669"/>
    <property type="project" value="UniProtKB-KW"/>
</dbReference>
<dbReference type="CDD" id="cd02209">
    <property type="entry name" value="cupin_XRE_C"/>
    <property type="match status" value="1"/>
</dbReference>
<sequence length="208" mass="22921">MNRHVEASNLSLTRVGPLIRARRHKLKWTLNQLGEAAGISVGYLSQVERDQALPSLSTLAAIARALDVGVDYFIASPRAQDALTRAGERMRFSVSDPLIAYEKLHTEFPGNILSSFLITIQPGYRSEPTSHEGEEAIYVLGGVLTLTVDSDMMKVGAGDSFHFRGNRSHFWANESDGVVRLIWSGTLEMFHSSKSRSPFNSGTTPWGD</sequence>
<comment type="caution">
    <text evidence="3">The sequence shown here is derived from an EMBL/GenBank/DDBJ whole genome shotgun (WGS) entry which is preliminary data.</text>
</comment>
<dbReference type="RefSeq" id="WP_127071139.1">
    <property type="nucleotide sequence ID" value="NZ_BMKB01000003.1"/>
</dbReference>
<gene>
    <name evidence="3" type="ORF">GCM10011499_22460</name>
</gene>
<dbReference type="InterPro" id="IPR010982">
    <property type="entry name" value="Lambda_DNA-bd_dom_sf"/>
</dbReference>
<evidence type="ECO:0000313" key="4">
    <source>
        <dbReference type="Proteomes" id="UP000596977"/>
    </source>
</evidence>
<proteinExistence type="predicted"/>
<organism evidence="3 4">
    <name type="scientific">Pelagibacterium lentulum</name>
    <dbReference type="NCBI Taxonomy" id="2029865"/>
    <lineage>
        <taxon>Bacteria</taxon>
        <taxon>Pseudomonadati</taxon>
        <taxon>Pseudomonadota</taxon>
        <taxon>Alphaproteobacteria</taxon>
        <taxon>Hyphomicrobiales</taxon>
        <taxon>Devosiaceae</taxon>
        <taxon>Pelagibacterium</taxon>
    </lineage>
</organism>